<keyword evidence="6 8" id="KW-0234">DNA repair</keyword>
<feature type="active site" description="Nucleophile; methyl group acceptor" evidence="8">
    <location>
        <position position="137"/>
    </location>
</feature>
<dbReference type="CDD" id="cd06445">
    <property type="entry name" value="ATase"/>
    <property type="match status" value="1"/>
</dbReference>
<dbReference type="Proteomes" id="UP001183817">
    <property type="component" value="Unassembled WGS sequence"/>
</dbReference>
<evidence type="ECO:0000313" key="12">
    <source>
        <dbReference type="Proteomes" id="UP001183817"/>
    </source>
</evidence>
<comment type="catalytic activity">
    <reaction evidence="7 8">
        <text>a 6-O-methyl-2'-deoxyguanosine in DNA + L-cysteinyl-[protein] = S-methyl-L-cysteinyl-[protein] + a 2'-deoxyguanosine in DNA</text>
        <dbReference type="Rhea" id="RHEA:24000"/>
        <dbReference type="Rhea" id="RHEA-COMP:10131"/>
        <dbReference type="Rhea" id="RHEA-COMP:10132"/>
        <dbReference type="Rhea" id="RHEA-COMP:11367"/>
        <dbReference type="Rhea" id="RHEA-COMP:11368"/>
        <dbReference type="ChEBI" id="CHEBI:29950"/>
        <dbReference type="ChEBI" id="CHEBI:82612"/>
        <dbReference type="ChEBI" id="CHEBI:85445"/>
        <dbReference type="ChEBI" id="CHEBI:85448"/>
        <dbReference type="EC" id="2.1.1.63"/>
    </reaction>
</comment>
<evidence type="ECO:0000256" key="5">
    <source>
        <dbReference type="ARBA" id="ARBA00022763"/>
    </source>
</evidence>
<dbReference type="Gene3D" id="3.30.160.70">
    <property type="entry name" value="Methylated DNA-protein cysteine methyltransferase domain"/>
    <property type="match status" value="1"/>
</dbReference>
<dbReference type="EC" id="2.1.1.63" evidence="8"/>
<keyword evidence="3 8" id="KW-0489">Methyltransferase</keyword>
<dbReference type="InterPro" id="IPR014048">
    <property type="entry name" value="MethylDNA_cys_MeTrfase_DNA-bd"/>
</dbReference>
<dbReference type="GO" id="GO:0003908">
    <property type="term" value="F:methylated-DNA-[protein]-cysteine S-methyltransferase activity"/>
    <property type="evidence" value="ECO:0007669"/>
    <property type="project" value="UniProtKB-EC"/>
</dbReference>
<evidence type="ECO:0000256" key="2">
    <source>
        <dbReference type="ARBA" id="ARBA00022490"/>
    </source>
</evidence>
<evidence type="ECO:0000256" key="7">
    <source>
        <dbReference type="ARBA" id="ARBA00049348"/>
    </source>
</evidence>
<dbReference type="InterPro" id="IPR036631">
    <property type="entry name" value="MGMT_N_sf"/>
</dbReference>
<comment type="catalytic activity">
    <reaction evidence="1 8">
        <text>a 4-O-methyl-thymidine in DNA + L-cysteinyl-[protein] = a thymidine in DNA + S-methyl-L-cysteinyl-[protein]</text>
        <dbReference type="Rhea" id="RHEA:53428"/>
        <dbReference type="Rhea" id="RHEA-COMP:10131"/>
        <dbReference type="Rhea" id="RHEA-COMP:10132"/>
        <dbReference type="Rhea" id="RHEA-COMP:13555"/>
        <dbReference type="Rhea" id="RHEA-COMP:13556"/>
        <dbReference type="ChEBI" id="CHEBI:29950"/>
        <dbReference type="ChEBI" id="CHEBI:82612"/>
        <dbReference type="ChEBI" id="CHEBI:137386"/>
        <dbReference type="ChEBI" id="CHEBI:137387"/>
        <dbReference type="EC" id="2.1.1.63"/>
    </reaction>
</comment>
<evidence type="ECO:0000313" key="11">
    <source>
        <dbReference type="EMBL" id="MDR7359336.1"/>
    </source>
</evidence>
<comment type="function">
    <text evidence="8">Involved in the cellular defense against the biological effects of O6-methylguanine (O6-MeG) and O4-methylthymine (O4-MeT) in DNA. Repairs the methylated nucleobase in DNA by stoichiometrically transferring the methyl group to a cysteine residue in the enzyme. This is a suicide reaction: the enzyme is irreversibly inactivated.</text>
</comment>
<reference evidence="11 12" key="1">
    <citation type="submission" date="2023-07" db="EMBL/GenBank/DDBJ databases">
        <title>Sequencing the genomes of 1000 actinobacteria strains.</title>
        <authorList>
            <person name="Klenk H.-P."/>
        </authorList>
    </citation>
    <scope>NUCLEOTIDE SEQUENCE [LARGE SCALE GENOMIC DNA]</scope>
    <source>
        <strain evidence="11 12">DSM 20167</strain>
    </source>
</reference>
<dbReference type="Pfam" id="PF01035">
    <property type="entry name" value="DNA_binding_1"/>
    <property type="match status" value="1"/>
</dbReference>
<name>A0ABU2BM68_9MICC</name>
<dbReference type="InterPro" id="IPR008332">
    <property type="entry name" value="MethylG_MeTrfase_N"/>
</dbReference>
<dbReference type="SUPFAM" id="SSF53155">
    <property type="entry name" value="Methylated DNA-protein cysteine methyltransferase domain"/>
    <property type="match status" value="1"/>
</dbReference>
<comment type="subcellular location">
    <subcellularLocation>
        <location evidence="8">Cytoplasm</location>
    </subcellularLocation>
</comment>
<dbReference type="RefSeq" id="WP_310291815.1">
    <property type="nucleotide sequence ID" value="NZ_BAAAWO010000001.1"/>
</dbReference>
<dbReference type="SUPFAM" id="SSF46767">
    <property type="entry name" value="Methylated DNA-protein cysteine methyltransferase, C-terminal domain"/>
    <property type="match status" value="1"/>
</dbReference>
<dbReference type="InterPro" id="IPR036388">
    <property type="entry name" value="WH-like_DNA-bd_sf"/>
</dbReference>
<dbReference type="GO" id="GO:0032259">
    <property type="term" value="P:methylation"/>
    <property type="evidence" value="ECO:0007669"/>
    <property type="project" value="UniProtKB-KW"/>
</dbReference>
<keyword evidence="5 8" id="KW-0227">DNA damage</keyword>
<keyword evidence="2 8" id="KW-0963">Cytoplasm</keyword>
<evidence type="ECO:0000259" key="10">
    <source>
        <dbReference type="Pfam" id="PF02870"/>
    </source>
</evidence>
<dbReference type="Pfam" id="PF02870">
    <property type="entry name" value="Methyltransf_1N"/>
    <property type="match status" value="1"/>
</dbReference>
<comment type="miscellaneous">
    <text evidence="8">This enzyme catalyzes only one turnover and therefore is not strictly catalytic. According to one definition, an enzyme is a biocatalyst that acts repeatedly and over many reaction cycles.</text>
</comment>
<dbReference type="PANTHER" id="PTHR10815">
    <property type="entry name" value="METHYLATED-DNA--PROTEIN-CYSTEINE METHYLTRANSFERASE"/>
    <property type="match status" value="1"/>
</dbReference>
<dbReference type="InterPro" id="IPR023546">
    <property type="entry name" value="MGMT"/>
</dbReference>
<dbReference type="InterPro" id="IPR036217">
    <property type="entry name" value="MethylDNA_cys_MeTrfase_DNAb"/>
</dbReference>
<dbReference type="HAMAP" id="MF_00772">
    <property type="entry name" value="OGT"/>
    <property type="match status" value="1"/>
</dbReference>
<dbReference type="Gene3D" id="1.10.10.10">
    <property type="entry name" value="Winged helix-like DNA-binding domain superfamily/Winged helix DNA-binding domain"/>
    <property type="match status" value="1"/>
</dbReference>
<evidence type="ECO:0000256" key="1">
    <source>
        <dbReference type="ARBA" id="ARBA00001286"/>
    </source>
</evidence>
<keyword evidence="4 8" id="KW-0808">Transferase</keyword>
<keyword evidence="12" id="KW-1185">Reference proteome</keyword>
<organism evidence="11 12">
    <name type="scientific">Paeniglutamicibacter sulfureus</name>
    <dbReference type="NCBI Taxonomy" id="43666"/>
    <lineage>
        <taxon>Bacteria</taxon>
        <taxon>Bacillati</taxon>
        <taxon>Actinomycetota</taxon>
        <taxon>Actinomycetes</taxon>
        <taxon>Micrococcales</taxon>
        <taxon>Micrococcaceae</taxon>
        <taxon>Paeniglutamicibacter</taxon>
    </lineage>
</organism>
<accession>A0ABU2BM68</accession>
<dbReference type="PROSITE" id="PS00374">
    <property type="entry name" value="MGMT"/>
    <property type="match status" value="1"/>
</dbReference>
<comment type="similarity">
    <text evidence="8">Belongs to the MGMT family.</text>
</comment>
<dbReference type="NCBIfam" id="TIGR00589">
    <property type="entry name" value="ogt"/>
    <property type="match status" value="1"/>
</dbReference>
<dbReference type="InterPro" id="IPR001497">
    <property type="entry name" value="MethylDNA_cys_MeTrfase_AS"/>
</dbReference>
<comment type="caution">
    <text evidence="11">The sequence shown here is derived from an EMBL/GenBank/DDBJ whole genome shotgun (WGS) entry which is preliminary data.</text>
</comment>
<evidence type="ECO:0000256" key="4">
    <source>
        <dbReference type="ARBA" id="ARBA00022679"/>
    </source>
</evidence>
<evidence type="ECO:0000256" key="3">
    <source>
        <dbReference type="ARBA" id="ARBA00022603"/>
    </source>
</evidence>
<evidence type="ECO:0000259" key="9">
    <source>
        <dbReference type="Pfam" id="PF01035"/>
    </source>
</evidence>
<proteinExistence type="inferred from homology"/>
<sequence length="175" mass="18565">MTSGRVLRHGLMDSPIGGLRIVASRHGITGIYMENHAHPLDSGVLGERLASVADDPGIALCAGQLAEYFAGTRTSFEVPLDAQGTEFQQRVWARLARIPFGATRSYGQLALELGDEKLTRAVGTANGRNPIAIVVPCHRVIGADGSMTGYAGGLGAKEFLLRHEGILPEAEATLF</sequence>
<evidence type="ECO:0000256" key="6">
    <source>
        <dbReference type="ARBA" id="ARBA00023204"/>
    </source>
</evidence>
<feature type="domain" description="Methylguanine DNA methyltransferase ribonuclease-like" evidence="10">
    <location>
        <begin position="7"/>
        <end position="81"/>
    </location>
</feature>
<evidence type="ECO:0000256" key="8">
    <source>
        <dbReference type="HAMAP-Rule" id="MF_00772"/>
    </source>
</evidence>
<dbReference type="EMBL" id="JAVDYI010000001">
    <property type="protein sequence ID" value="MDR7359336.1"/>
    <property type="molecule type" value="Genomic_DNA"/>
</dbReference>
<protein>
    <recommendedName>
        <fullName evidence="8">Methylated-DNA--protein-cysteine methyltransferase</fullName>
        <ecNumber evidence="8">2.1.1.63</ecNumber>
    </recommendedName>
    <alternativeName>
        <fullName evidence="8">6-O-methylguanine-DNA methyltransferase</fullName>
        <shortName evidence="8">MGMT</shortName>
    </alternativeName>
    <alternativeName>
        <fullName evidence="8">O-6-methylguanine-DNA-alkyltransferase</fullName>
    </alternativeName>
</protein>
<feature type="domain" description="Methylated-DNA-[protein]-cysteine S-methyltransferase DNA binding" evidence="9">
    <location>
        <begin position="86"/>
        <end position="166"/>
    </location>
</feature>
<dbReference type="PANTHER" id="PTHR10815:SF5">
    <property type="entry name" value="METHYLATED-DNA--PROTEIN-CYSTEINE METHYLTRANSFERASE"/>
    <property type="match status" value="1"/>
</dbReference>
<gene>
    <name evidence="11" type="ORF">J2S64_003027</name>
</gene>